<dbReference type="GO" id="GO:0032456">
    <property type="term" value="P:endocytic recycling"/>
    <property type="evidence" value="ECO:0007669"/>
    <property type="project" value="InterPro"/>
</dbReference>
<dbReference type="InParanoid" id="A0A068UZY8"/>
<keyword evidence="5" id="KW-0653">Protein transport</keyword>
<keyword evidence="3" id="KW-0813">Transport</keyword>
<evidence type="ECO:0000256" key="1">
    <source>
        <dbReference type="ARBA" id="ARBA00004177"/>
    </source>
</evidence>
<keyword evidence="7" id="KW-1185">Reference proteome</keyword>
<dbReference type="PANTHER" id="PTHR13673:SF0">
    <property type="entry name" value="VPS35 ENDOSOMAL PROTEIN-SORTING FACTOR-LIKE"/>
    <property type="match status" value="1"/>
</dbReference>
<dbReference type="Gramene" id="CDP13809">
    <property type="protein sequence ID" value="CDP13809"/>
    <property type="gene ID" value="GSCOC_T00038869001"/>
</dbReference>
<comment type="similarity">
    <text evidence="2">Belongs to the VPS35L family.</text>
</comment>
<dbReference type="FunCoup" id="A0A068UZY8">
    <property type="interactions" value="2941"/>
</dbReference>
<dbReference type="OMA" id="RVEVCKN"/>
<dbReference type="PANTHER" id="PTHR13673">
    <property type="entry name" value="ESOPHAGEAL CANCER ASSOCIATED PROTEIN"/>
    <property type="match status" value="1"/>
</dbReference>
<evidence type="ECO:0000256" key="2">
    <source>
        <dbReference type="ARBA" id="ARBA00010704"/>
    </source>
</evidence>
<evidence type="ECO:0000256" key="5">
    <source>
        <dbReference type="ARBA" id="ARBA00022927"/>
    </source>
</evidence>
<dbReference type="EMBL" id="HG739160">
    <property type="protein sequence ID" value="CDP13809.1"/>
    <property type="molecule type" value="Genomic_DNA"/>
</dbReference>
<dbReference type="GO" id="GO:0005768">
    <property type="term" value="C:endosome"/>
    <property type="evidence" value="ECO:0007669"/>
    <property type="project" value="UniProtKB-SubCell"/>
</dbReference>
<dbReference type="PhylomeDB" id="A0A068UZY8"/>
<keyword evidence="4" id="KW-0967">Endosome</keyword>
<reference evidence="7" key="1">
    <citation type="journal article" date="2014" name="Science">
        <title>The coffee genome provides insight into the convergent evolution of caffeine biosynthesis.</title>
        <authorList>
            <person name="Denoeud F."/>
            <person name="Carretero-Paulet L."/>
            <person name="Dereeper A."/>
            <person name="Droc G."/>
            <person name="Guyot R."/>
            <person name="Pietrella M."/>
            <person name="Zheng C."/>
            <person name="Alberti A."/>
            <person name="Anthony F."/>
            <person name="Aprea G."/>
            <person name="Aury J.M."/>
            <person name="Bento P."/>
            <person name="Bernard M."/>
            <person name="Bocs S."/>
            <person name="Campa C."/>
            <person name="Cenci A."/>
            <person name="Combes M.C."/>
            <person name="Crouzillat D."/>
            <person name="Da Silva C."/>
            <person name="Daddiego L."/>
            <person name="De Bellis F."/>
            <person name="Dussert S."/>
            <person name="Garsmeur O."/>
            <person name="Gayraud T."/>
            <person name="Guignon V."/>
            <person name="Jahn K."/>
            <person name="Jamilloux V."/>
            <person name="Joet T."/>
            <person name="Labadie K."/>
            <person name="Lan T."/>
            <person name="Leclercq J."/>
            <person name="Lepelley M."/>
            <person name="Leroy T."/>
            <person name="Li L.T."/>
            <person name="Librado P."/>
            <person name="Lopez L."/>
            <person name="Munoz A."/>
            <person name="Noel B."/>
            <person name="Pallavicini A."/>
            <person name="Perrotta G."/>
            <person name="Poncet V."/>
            <person name="Pot D."/>
            <person name="Priyono X."/>
            <person name="Rigoreau M."/>
            <person name="Rouard M."/>
            <person name="Rozas J."/>
            <person name="Tranchant-Dubreuil C."/>
            <person name="VanBuren R."/>
            <person name="Zhang Q."/>
            <person name="Andrade A.C."/>
            <person name="Argout X."/>
            <person name="Bertrand B."/>
            <person name="de Kochko A."/>
            <person name="Graziosi G."/>
            <person name="Henry R.J."/>
            <person name="Jayarama X."/>
            <person name="Ming R."/>
            <person name="Nagai C."/>
            <person name="Rounsley S."/>
            <person name="Sankoff D."/>
            <person name="Giuliano G."/>
            <person name="Albert V.A."/>
            <person name="Wincker P."/>
            <person name="Lashermes P."/>
        </authorList>
    </citation>
    <scope>NUCLEOTIDE SEQUENCE [LARGE SCALE GENOMIC DNA]</scope>
    <source>
        <strain evidence="7">cv. DH200-94</strain>
    </source>
</reference>
<organism evidence="6 7">
    <name type="scientific">Coffea canephora</name>
    <name type="common">Robusta coffee</name>
    <dbReference type="NCBI Taxonomy" id="49390"/>
    <lineage>
        <taxon>Eukaryota</taxon>
        <taxon>Viridiplantae</taxon>
        <taxon>Streptophyta</taxon>
        <taxon>Embryophyta</taxon>
        <taxon>Tracheophyta</taxon>
        <taxon>Spermatophyta</taxon>
        <taxon>Magnoliopsida</taxon>
        <taxon>eudicotyledons</taxon>
        <taxon>Gunneridae</taxon>
        <taxon>Pentapetalae</taxon>
        <taxon>asterids</taxon>
        <taxon>lamiids</taxon>
        <taxon>Gentianales</taxon>
        <taxon>Rubiaceae</taxon>
        <taxon>Ixoroideae</taxon>
        <taxon>Gardenieae complex</taxon>
        <taxon>Bertiereae - Coffeeae clade</taxon>
        <taxon>Coffeeae</taxon>
        <taxon>Coffea</taxon>
    </lineage>
</organism>
<dbReference type="GO" id="GO:0015031">
    <property type="term" value="P:protein transport"/>
    <property type="evidence" value="ECO:0007669"/>
    <property type="project" value="UniProtKB-KW"/>
</dbReference>
<dbReference type="AlphaFoldDB" id="A0A068UZY8"/>
<evidence type="ECO:0000313" key="6">
    <source>
        <dbReference type="EMBL" id="CDP13809.1"/>
    </source>
</evidence>
<name>A0A068UZY8_COFCA</name>
<evidence type="ECO:0000256" key="3">
    <source>
        <dbReference type="ARBA" id="ARBA00022448"/>
    </source>
</evidence>
<evidence type="ECO:0000313" key="7">
    <source>
        <dbReference type="Proteomes" id="UP000295252"/>
    </source>
</evidence>
<accession>A0A068UZY8</accession>
<dbReference type="STRING" id="49390.A0A068UZY8"/>
<dbReference type="Proteomes" id="UP000295252">
    <property type="component" value="Chromosome VII"/>
</dbReference>
<protein>
    <submittedName>
        <fullName evidence="6">Uncharacterized protein</fullName>
    </submittedName>
</protein>
<comment type="subcellular location">
    <subcellularLocation>
        <location evidence="1">Endosome</location>
    </subcellularLocation>
</comment>
<dbReference type="OrthoDB" id="1734063at2759"/>
<evidence type="ECO:0000256" key="4">
    <source>
        <dbReference type="ARBA" id="ARBA00022753"/>
    </source>
</evidence>
<sequence>MELEFRHRDYITEEKAYSLPRLPAGTHPLSTSPETLQQVDLVHKEKEENDFFDPLRKINEKKEVSFEDFQDEEITGGPSNEASVQSSSKEWTSFKKILMQRFSASKNIPLSSISNAIMKTGKVTDKSPVDSHLEELDDPQKFTEEGLKVISQREYVLRLYELKDEIALSWSKKEHVTSLKLCIRVARLLMDTSVVQFYPTLFVLATDVMDMLGDMVWQRIRQKAEHREDGKFVSSLPDDFEANSISDDAKETCNNWFSKIGSIRELVPRIYLELAVLPCWRFLVDNPMSSLQRLAMMTRGIADPIALAYCHLYMVHRAQKLPQHDLGYLVTGINDLKFVMMRILSLQETTCIISLADRRLLLSLMEPAIEYMMRCIYKDLNQVQVRDVIVGLGLGKDKSHLFGDCSCISVILHHLLKELPTGLICANAMSILHLIECNIDFSYDQYLNYKLLGLRLCENISRVNEAMALVDKVIQVISCYDRLHEYLEVLDAYVDIVLHNQMHIYLNRILNEIFERLCAKGIDKNALSGLQSFLLKLVTHFDHLEDILSLSHFVDILDVMHGSSRNIINISILRMATRNTCIDDPTIIHFLFEVSQVLHDGTDFSNIRNNENQHSARLISRFVNMVDYGRDFERNLSFLVDCRGAFGDMIELKETLVHSSNLLSIKLMKESSNLFAFAKSCLTFSEVTIAAIPDHFRRFSLYLETAEVALMGGLVSHADGLIDSALCYLQDFDLVDGLRTTNDTEANLSLICKLCNLMIVVPGNVEQGFLDGPKKIFSFLDSQPWMTSKLKIKGMCALISILAAFSQNAIPLQLIPGKVIGNHELIYGDPTCSEEILSFSRAIIQKIVDIVLQEPSQATSGNLALEGCSSIASSFRVRTDILTICSRLLEIAELSLSSDDRYLVSTKNFVNTCQLCCQEDGHLQNSESMTG</sequence>
<dbReference type="InterPro" id="IPR029705">
    <property type="entry name" value="VPS35L"/>
</dbReference>
<gene>
    <name evidence="6" type="ORF">GSCOC_T00038869001</name>
</gene>
<proteinExistence type="inferred from homology"/>